<reference evidence="2" key="1">
    <citation type="submission" date="2020-11" db="EMBL/GenBank/DDBJ databases">
        <authorList>
            <person name="Tran Van P."/>
        </authorList>
    </citation>
    <scope>NUCLEOTIDE SEQUENCE</scope>
</reference>
<accession>A0A7R9HN81</accession>
<organism evidence="2">
    <name type="scientific">Timema monikensis</name>
    <dbReference type="NCBI Taxonomy" id="170555"/>
    <lineage>
        <taxon>Eukaryota</taxon>
        <taxon>Metazoa</taxon>
        <taxon>Ecdysozoa</taxon>
        <taxon>Arthropoda</taxon>
        <taxon>Hexapoda</taxon>
        <taxon>Insecta</taxon>
        <taxon>Pterygota</taxon>
        <taxon>Neoptera</taxon>
        <taxon>Polyneoptera</taxon>
        <taxon>Phasmatodea</taxon>
        <taxon>Timematodea</taxon>
        <taxon>Timematoidea</taxon>
        <taxon>Timematidae</taxon>
        <taxon>Timema</taxon>
    </lineage>
</organism>
<protein>
    <submittedName>
        <fullName evidence="2">Uncharacterized protein</fullName>
    </submittedName>
</protein>
<name>A0A7R9HN81_9NEOP</name>
<sequence length="206" mass="21691">MITKHPACHENTLINSTACKRHISVAGVPRLQIDADRDIEAALNFRGPSSGSATAPISRQDMAPNPDLLVISRLVQHESDAFDHLATEVVKPNTGRGKESDNTGRGKESDNTGRGKESDNTGRGKESDNTGRGKESDNTGRGKESDNTGRVNPTDIRTSISPYSAVGLITTSALANYATEAVVSAANGFGRLNNDLDGSGSTPDSD</sequence>
<evidence type="ECO:0000313" key="2">
    <source>
        <dbReference type="EMBL" id="CAD7426311.1"/>
    </source>
</evidence>
<feature type="compositionally biased region" description="Basic and acidic residues" evidence="1">
    <location>
        <begin position="96"/>
        <end position="147"/>
    </location>
</feature>
<feature type="region of interest" description="Disordered" evidence="1">
    <location>
        <begin position="86"/>
        <end position="158"/>
    </location>
</feature>
<gene>
    <name evidence="2" type="ORF">TMSB3V08_LOCUS3200</name>
</gene>
<evidence type="ECO:0000256" key="1">
    <source>
        <dbReference type="SAM" id="MobiDB-lite"/>
    </source>
</evidence>
<proteinExistence type="predicted"/>
<dbReference type="EMBL" id="OB793171">
    <property type="protein sequence ID" value="CAD7426311.1"/>
    <property type="molecule type" value="Genomic_DNA"/>
</dbReference>
<feature type="compositionally biased region" description="Polar residues" evidence="1">
    <location>
        <begin position="148"/>
        <end position="158"/>
    </location>
</feature>
<dbReference type="AlphaFoldDB" id="A0A7R9HN81"/>